<gene>
    <name evidence="6" type="ORF">HB770_04425</name>
</gene>
<dbReference type="SUPFAM" id="SSF53335">
    <property type="entry name" value="S-adenosyl-L-methionine-dependent methyltransferases"/>
    <property type="match status" value="1"/>
</dbReference>
<name>A0A7G6RHZ4_RHILV</name>
<accession>A0A7G6RHZ4</accession>
<feature type="coiled-coil region" evidence="4">
    <location>
        <begin position="489"/>
        <end position="523"/>
    </location>
</feature>
<dbReference type="AlphaFoldDB" id="A0A7G6RHZ4"/>
<dbReference type="EC" id="6.3.5.4" evidence="2"/>
<dbReference type="Pfam" id="PF00733">
    <property type="entry name" value="Asn_synthase"/>
    <property type="match status" value="1"/>
</dbReference>
<dbReference type="PANTHER" id="PTHR43284">
    <property type="entry name" value="ASPARAGINE SYNTHETASE (GLUTAMINE-HYDROLYZING)"/>
    <property type="match status" value="1"/>
</dbReference>
<dbReference type="InterPro" id="IPR014729">
    <property type="entry name" value="Rossmann-like_a/b/a_fold"/>
</dbReference>
<evidence type="ECO:0000256" key="4">
    <source>
        <dbReference type="SAM" id="Coils"/>
    </source>
</evidence>
<dbReference type="EMBL" id="CP050549">
    <property type="protein sequence ID" value="QND41876.1"/>
    <property type="molecule type" value="Genomic_DNA"/>
</dbReference>
<dbReference type="InterPro" id="IPR051786">
    <property type="entry name" value="ASN_synthetase/amidase"/>
</dbReference>
<sequence>MLSLGSIYQPTTLVEGVFALPSAHYLRVDRAGFHLKRYWSYGLDRVSGLRQLPYQEQVTAFADALKESVKLQMIADVPVGAFLSGGVDSSLIVALMAREAGGHIKTYSVGFEEGAGAVDESHEAADIARLLETDHTRVVVTADDMLANFSRFIRGLDQPSVDGLNSYFVSQAAATGVTVSLSGTGGDELFLGYPWFAGVKNSLDSGRGAERSRVARLLSHFSANGRNPGSVGDLVDPSAFREAFGRQYHCFGPSFGYSLLSRHLQRQVKQRSFAEDLESCDEFSEAGLLDRSSVMCLNGYTRNQLLRDIDACSMTHSLEVRVPFLDTAIADFAFSLPVASKISISDRTLDPSASYSESGVKKIVCDVARRYLPNDFFDARAKRGFALPYADWMRGPLAEILEDTTSAKSVAQAGLFDPAAVARVNAEFHGGQRPWSHPWLLMITELWRQSRFWHRRSSAKLVSAKTSAIYSARNLESQMAILENLFGSKRKLEAHLKAQAEKISELEARIEHIEERFLSYYKNRWDAIDKLADYLVGTQIEGDYLEFGVFMGKTFSYAYRLMAPLFPQMQFIALDSFEGLPAPKGLDAQNNYTSGFYEGQFACDINQFRSNLTASGVDIARVQMIKGWFDQSLKPDHPESSALGKAAAAWIDCDLYESTVPVLDFLTNRLSVGSVLLFDDWRCYRNLADFGQQRACAEWLQRNPQLKLNQFVDFGFHGQAFTVAAC</sequence>
<protein>
    <recommendedName>
        <fullName evidence="2">asparagine synthase (glutamine-hydrolyzing)</fullName>
        <ecNumber evidence="2">6.3.5.4</ecNumber>
    </recommendedName>
</protein>
<dbReference type="Gene3D" id="3.40.50.620">
    <property type="entry name" value="HUPs"/>
    <property type="match status" value="1"/>
</dbReference>
<dbReference type="Pfam" id="PF05711">
    <property type="entry name" value="TylF"/>
    <property type="match status" value="1"/>
</dbReference>
<evidence type="ECO:0000313" key="7">
    <source>
        <dbReference type="Proteomes" id="UP000515518"/>
    </source>
</evidence>
<organism evidence="6 7">
    <name type="scientific">Rhizobium leguminosarum bv. viciae</name>
    <dbReference type="NCBI Taxonomy" id="387"/>
    <lineage>
        <taxon>Bacteria</taxon>
        <taxon>Pseudomonadati</taxon>
        <taxon>Pseudomonadota</taxon>
        <taxon>Alphaproteobacteria</taxon>
        <taxon>Hyphomicrobiales</taxon>
        <taxon>Rhizobiaceae</taxon>
        <taxon>Rhizobium/Agrobacterium group</taxon>
        <taxon>Rhizobium</taxon>
    </lineage>
</organism>
<reference evidence="7" key="1">
    <citation type="journal article" date="2020" name="Mol. Plant Microbe">
        <title>Rhizobial microsymbionts of the narrowly endemic Oxytropis species growing in Kamchatka are characterized by significant genetic diversity and possess a set of genes that are associated with T3SS and T6SS secretion systems and can affect the development of symbiosis.</title>
        <authorList>
            <person name="Safronova V."/>
            <person name="Guro P."/>
            <person name="Sazanova A."/>
            <person name="Kuznetsova I."/>
            <person name="Belimov A."/>
            <person name="Yakubov V."/>
            <person name="Chirak E."/>
            <person name="Afonin A."/>
            <person name="Gogolev Y."/>
            <person name="Andronov E."/>
            <person name="Tikhonovich I."/>
        </authorList>
    </citation>
    <scope>NUCLEOTIDE SEQUENCE [LARGE SCALE GENOMIC DNA]</scope>
    <source>
        <strain evidence="7">RCAM0610</strain>
    </source>
</reference>
<evidence type="ECO:0000256" key="2">
    <source>
        <dbReference type="ARBA" id="ARBA00012737"/>
    </source>
</evidence>
<dbReference type="GO" id="GO:0005829">
    <property type="term" value="C:cytosol"/>
    <property type="evidence" value="ECO:0007669"/>
    <property type="project" value="TreeGrafter"/>
</dbReference>
<evidence type="ECO:0000259" key="5">
    <source>
        <dbReference type="Pfam" id="PF00733"/>
    </source>
</evidence>
<comment type="pathway">
    <text evidence="1">Amino-acid biosynthesis; L-asparagine biosynthesis; L-asparagine from L-aspartate (L-Gln route): step 1/1.</text>
</comment>
<keyword evidence="4" id="KW-0175">Coiled coil</keyword>
<dbReference type="GO" id="GO:0004066">
    <property type="term" value="F:asparagine synthase (glutamine-hydrolyzing) activity"/>
    <property type="evidence" value="ECO:0007669"/>
    <property type="project" value="UniProtKB-EC"/>
</dbReference>
<dbReference type="InterPro" id="IPR029063">
    <property type="entry name" value="SAM-dependent_MTases_sf"/>
</dbReference>
<evidence type="ECO:0000256" key="3">
    <source>
        <dbReference type="ARBA" id="ARBA00048741"/>
    </source>
</evidence>
<dbReference type="SUPFAM" id="SSF52402">
    <property type="entry name" value="Adenine nucleotide alpha hydrolases-like"/>
    <property type="match status" value="1"/>
</dbReference>
<evidence type="ECO:0000256" key="1">
    <source>
        <dbReference type="ARBA" id="ARBA00005187"/>
    </source>
</evidence>
<dbReference type="Proteomes" id="UP000515518">
    <property type="component" value="Chromosome"/>
</dbReference>
<comment type="catalytic activity">
    <reaction evidence="3">
        <text>L-aspartate + L-glutamine + ATP + H2O = L-asparagine + L-glutamate + AMP + diphosphate + H(+)</text>
        <dbReference type="Rhea" id="RHEA:12228"/>
        <dbReference type="ChEBI" id="CHEBI:15377"/>
        <dbReference type="ChEBI" id="CHEBI:15378"/>
        <dbReference type="ChEBI" id="CHEBI:29985"/>
        <dbReference type="ChEBI" id="CHEBI:29991"/>
        <dbReference type="ChEBI" id="CHEBI:30616"/>
        <dbReference type="ChEBI" id="CHEBI:33019"/>
        <dbReference type="ChEBI" id="CHEBI:58048"/>
        <dbReference type="ChEBI" id="CHEBI:58359"/>
        <dbReference type="ChEBI" id="CHEBI:456215"/>
        <dbReference type="EC" id="6.3.5.4"/>
    </reaction>
</comment>
<dbReference type="CDD" id="cd01991">
    <property type="entry name" value="Asn_synthase_B_C"/>
    <property type="match status" value="1"/>
</dbReference>
<dbReference type="Gene3D" id="3.40.50.150">
    <property type="entry name" value="Vaccinia Virus protein VP39"/>
    <property type="match status" value="1"/>
</dbReference>
<dbReference type="InterPro" id="IPR008884">
    <property type="entry name" value="TylF_MeTrfase"/>
</dbReference>
<proteinExistence type="predicted"/>
<dbReference type="GO" id="GO:0006529">
    <property type="term" value="P:asparagine biosynthetic process"/>
    <property type="evidence" value="ECO:0007669"/>
    <property type="project" value="InterPro"/>
</dbReference>
<dbReference type="InterPro" id="IPR001962">
    <property type="entry name" value="Asn_synthase"/>
</dbReference>
<evidence type="ECO:0000313" key="6">
    <source>
        <dbReference type="EMBL" id="QND41876.1"/>
    </source>
</evidence>
<feature type="domain" description="Asparagine synthetase" evidence="5">
    <location>
        <begin position="61"/>
        <end position="448"/>
    </location>
</feature>
<dbReference type="PANTHER" id="PTHR43284:SF1">
    <property type="entry name" value="ASPARAGINE SYNTHETASE"/>
    <property type="match status" value="1"/>
</dbReference>